<protein>
    <submittedName>
        <fullName evidence="9">Protein STRICTOSIDINE SYNTHASE-LIKE 5-like</fullName>
    </submittedName>
</protein>
<dbReference type="Pfam" id="PF20067">
    <property type="entry name" value="SSL_N"/>
    <property type="match status" value="1"/>
</dbReference>
<feature type="domain" description="Strictosidine synthase conserved region" evidence="7">
    <location>
        <begin position="173"/>
        <end position="259"/>
    </location>
</feature>
<dbReference type="PANTHER" id="PTHR10426">
    <property type="entry name" value="STRICTOSIDINE SYNTHASE-RELATED"/>
    <property type="match status" value="1"/>
</dbReference>
<keyword evidence="5" id="KW-0325">Glycoprotein</keyword>
<comment type="similarity">
    <text evidence="2">Belongs to the strictosidine synthase family.</text>
</comment>
<organism evidence="8 9">
    <name type="scientific">Phoenix dactylifera</name>
    <name type="common">Date palm</name>
    <dbReference type="NCBI Taxonomy" id="42345"/>
    <lineage>
        <taxon>Eukaryota</taxon>
        <taxon>Viridiplantae</taxon>
        <taxon>Streptophyta</taxon>
        <taxon>Embryophyta</taxon>
        <taxon>Tracheophyta</taxon>
        <taxon>Spermatophyta</taxon>
        <taxon>Magnoliopsida</taxon>
        <taxon>Liliopsida</taxon>
        <taxon>Arecaceae</taxon>
        <taxon>Coryphoideae</taxon>
        <taxon>Phoeniceae</taxon>
        <taxon>Phoenix</taxon>
    </lineage>
</organism>
<accession>A0A8B8ZX68</accession>
<dbReference type="Gene3D" id="2.120.10.30">
    <property type="entry name" value="TolB, C-terminal domain"/>
    <property type="match status" value="1"/>
</dbReference>
<evidence type="ECO:0000256" key="5">
    <source>
        <dbReference type="ARBA" id="ARBA00023180"/>
    </source>
</evidence>
<dbReference type="KEGG" id="pda:103716587"/>
<dbReference type="OrthoDB" id="5307922at2759"/>
<evidence type="ECO:0000256" key="4">
    <source>
        <dbReference type="ARBA" id="ARBA00022554"/>
    </source>
</evidence>
<reference evidence="9" key="1">
    <citation type="submission" date="2025-08" db="UniProtKB">
        <authorList>
            <consortium name="RefSeq"/>
        </authorList>
    </citation>
    <scope>IDENTIFICATION</scope>
    <source>
        <tissue evidence="9">Young leaves</tissue>
    </source>
</reference>
<dbReference type="InterPro" id="IPR011042">
    <property type="entry name" value="6-blade_b-propeller_TolB-like"/>
</dbReference>
<dbReference type="AlphaFoldDB" id="A0A8B8ZX68"/>
<keyword evidence="8" id="KW-1185">Reference proteome</keyword>
<dbReference type="Pfam" id="PF03088">
    <property type="entry name" value="Str_synth"/>
    <property type="match status" value="1"/>
</dbReference>
<dbReference type="GO" id="GO:0005773">
    <property type="term" value="C:vacuole"/>
    <property type="evidence" value="ECO:0007669"/>
    <property type="project" value="UniProtKB-SubCell"/>
</dbReference>
<evidence type="ECO:0000313" key="9">
    <source>
        <dbReference type="RefSeq" id="XP_038977962.1"/>
    </source>
</evidence>
<dbReference type="SUPFAM" id="SSF63829">
    <property type="entry name" value="Calcium-dependent phosphotriesterase"/>
    <property type="match status" value="1"/>
</dbReference>
<dbReference type="InterPro" id="IPR018119">
    <property type="entry name" value="Strictosidine_synth_cons-reg"/>
</dbReference>
<evidence type="ECO:0000256" key="3">
    <source>
        <dbReference type="ARBA" id="ARBA00022553"/>
    </source>
</evidence>
<keyword evidence="6" id="KW-0812">Transmembrane</keyword>
<dbReference type="RefSeq" id="XP_038977962.1">
    <property type="nucleotide sequence ID" value="XM_039122034.1"/>
</dbReference>
<evidence type="ECO:0000256" key="2">
    <source>
        <dbReference type="ARBA" id="ARBA00009191"/>
    </source>
</evidence>
<evidence type="ECO:0000256" key="1">
    <source>
        <dbReference type="ARBA" id="ARBA00004116"/>
    </source>
</evidence>
<feature type="transmembrane region" description="Helical" evidence="6">
    <location>
        <begin position="20"/>
        <end position="41"/>
    </location>
</feature>
<sequence>MAEPRTPLPPPSTLPKPNLTSRFLGLLLLIFVPVVLAAILFQPPDFDPAPLPGDHYFGDSIAVPERHDHVLEASERIGEGLLPGPEDLAYDAEKGYLYTGCSDGWIRRVGLKDAELKVEDWAFIGGRPLGLAMAPGGSLVVADSYKGVLLVKPDQTVELMTNEAEGLNFRLTDGIDVASDGLIYFTDASYKYNLEMTMLDILEGRPHGRLMSFNPSTNQTVVLAHDLYFANGVAVSPDQHSIIFCETPLRRCKRYHIEGDKNGTTENFIENLPGYPDNIRYSGEGHYWIALSSGRTISWDILFKFPFIRKMAAILAKFFSPFYLSQDSGMLSVTLEGQPLTIYSDRHLILVTGGLKIGKNLYYGSLHESYISKIDLTQYRSNAM</sequence>
<dbReference type="GO" id="GO:0016787">
    <property type="term" value="F:hydrolase activity"/>
    <property type="evidence" value="ECO:0007669"/>
    <property type="project" value="TreeGrafter"/>
</dbReference>
<name>A0A8B8ZX68_PHODC</name>
<keyword evidence="6" id="KW-0472">Membrane</keyword>
<comment type="subcellular location">
    <subcellularLocation>
        <location evidence="1">Vacuole</location>
    </subcellularLocation>
</comment>
<dbReference type="PANTHER" id="PTHR10426:SF88">
    <property type="entry name" value="ADIPOCYTE PLASMA MEMBRANE-ASSOCIATED PROTEIN HEMOMUCIN-RELATED"/>
    <property type="match status" value="1"/>
</dbReference>
<gene>
    <name evidence="9" type="primary">LOC103716587</name>
</gene>
<evidence type="ECO:0000256" key="6">
    <source>
        <dbReference type="SAM" id="Phobius"/>
    </source>
</evidence>
<proteinExistence type="inferred from homology"/>
<evidence type="ECO:0000259" key="7">
    <source>
        <dbReference type="Pfam" id="PF03088"/>
    </source>
</evidence>
<dbReference type="Proteomes" id="UP000228380">
    <property type="component" value="Unplaced"/>
</dbReference>
<dbReference type="GO" id="GO:0012505">
    <property type="term" value="C:endomembrane system"/>
    <property type="evidence" value="ECO:0007669"/>
    <property type="project" value="TreeGrafter"/>
</dbReference>
<keyword evidence="4" id="KW-0926">Vacuole</keyword>
<evidence type="ECO:0000313" key="8">
    <source>
        <dbReference type="Proteomes" id="UP000228380"/>
    </source>
</evidence>
<keyword evidence="3" id="KW-0597">Phosphoprotein</keyword>
<keyword evidence="6" id="KW-1133">Transmembrane helix</keyword>
<dbReference type="GeneID" id="103716587"/>